<dbReference type="SUPFAM" id="SSF52096">
    <property type="entry name" value="ClpP/crotonase"/>
    <property type="match status" value="1"/>
</dbReference>
<dbReference type="InterPro" id="IPR029045">
    <property type="entry name" value="ClpP/crotonase-like_dom_sf"/>
</dbReference>
<organism evidence="4 5">
    <name type="scientific">Blastococcus brunescens</name>
    <dbReference type="NCBI Taxonomy" id="1564165"/>
    <lineage>
        <taxon>Bacteria</taxon>
        <taxon>Bacillati</taxon>
        <taxon>Actinomycetota</taxon>
        <taxon>Actinomycetes</taxon>
        <taxon>Geodermatophilales</taxon>
        <taxon>Geodermatophilaceae</taxon>
        <taxon>Blastococcus</taxon>
    </lineage>
</organism>
<dbReference type="Gene3D" id="3.90.226.10">
    <property type="entry name" value="2-enoyl-CoA Hydratase, Chain A, domain 1"/>
    <property type="match status" value="1"/>
</dbReference>
<dbReference type="Proteomes" id="UP001324287">
    <property type="component" value="Chromosome"/>
</dbReference>
<sequence>MSDRPLVRTDRPAPGVAVLTVDAPPRNAFTRDVGTAFFAAFEPLEADLDVRCVVITGTGTAFLAGGDLKLQQSLRTAEDNEAYVAHPESLSAAMLRMEQARMPVIAAINGDVAGGGLEFALACDLRLAAPGARFVAAGVNVGLILSWYRLPRIVGLGRAKQLLLTGAPCDAATAERWGLVTAVHEPDELLPAAVALAERIASRAPLSVENTKACANRAFGLDDDELAALQRRSSSRCSPPATTTRPSTPSSTAAPRRSSGADRGSGTRRPARAGDRCQRWAGCGDRGRLRGRGRAGAGRRPQPRAHLPARGRR</sequence>
<comment type="similarity">
    <text evidence="1 2">Belongs to the enoyl-CoA hydratase/isomerase family.</text>
</comment>
<evidence type="ECO:0000313" key="5">
    <source>
        <dbReference type="Proteomes" id="UP001324287"/>
    </source>
</evidence>
<dbReference type="CDD" id="cd06558">
    <property type="entry name" value="crotonase-like"/>
    <property type="match status" value="1"/>
</dbReference>
<evidence type="ECO:0000256" key="2">
    <source>
        <dbReference type="RuleBase" id="RU003707"/>
    </source>
</evidence>
<evidence type="ECO:0000256" key="1">
    <source>
        <dbReference type="ARBA" id="ARBA00005254"/>
    </source>
</evidence>
<dbReference type="EMBL" id="CP141261">
    <property type="protein sequence ID" value="WRL64208.1"/>
    <property type="molecule type" value="Genomic_DNA"/>
</dbReference>
<keyword evidence="5" id="KW-1185">Reference proteome</keyword>
<feature type="compositionally biased region" description="Low complexity" evidence="3">
    <location>
        <begin position="231"/>
        <end position="258"/>
    </location>
</feature>
<gene>
    <name evidence="4" type="ORF">U6N30_32425</name>
</gene>
<dbReference type="InterPro" id="IPR001753">
    <property type="entry name" value="Enoyl-CoA_hydra/iso"/>
</dbReference>
<feature type="compositionally biased region" description="Basic residues" evidence="3">
    <location>
        <begin position="301"/>
        <end position="313"/>
    </location>
</feature>
<name>A0ABZ1B363_9ACTN</name>
<proteinExistence type="inferred from homology"/>
<dbReference type="PANTHER" id="PTHR11941:SF54">
    <property type="entry name" value="ENOYL-COA HYDRATASE, MITOCHONDRIAL"/>
    <property type="match status" value="1"/>
</dbReference>
<evidence type="ECO:0000313" key="4">
    <source>
        <dbReference type="EMBL" id="WRL64208.1"/>
    </source>
</evidence>
<protein>
    <submittedName>
        <fullName evidence="4">Enoyl-CoA hydratase/isomerase family protein</fullName>
    </submittedName>
</protein>
<accession>A0ABZ1B363</accession>
<dbReference type="RefSeq" id="WP_324275536.1">
    <property type="nucleotide sequence ID" value="NZ_CP141261.1"/>
</dbReference>
<dbReference type="PANTHER" id="PTHR11941">
    <property type="entry name" value="ENOYL-COA HYDRATASE-RELATED"/>
    <property type="match status" value="1"/>
</dbReference>
<feature type="region of interest" description="Disordered" evidence="3">
    <location>
        <begin position="231"/>
        <end position="313"/>
    </location>
</feature>
<dbReference type="Pfam" id="PF00378">
    <property type="entry name" value="ECH_1"/>
    <property type="match status" value="1"/>
</dbReference>
<dbReference type="InterPro" id="IPR018376">
    <property type="entry name" value="Enoyl-CoA_hyd/isom_CS"/>
</dbReference>
<dbReference type="PROSITE" id="PS00166">
    <property type="entry name" value="ENOYL_COA_HYDRATASE"/>
    <property type="match status" value="1"/>
</dbReference>
<evidence type="ECO:0000256" key="3">
    <source>
        <dbReference type="SAM" id="MobiDB-lite"/>
    </source>
</evidence>
<reference evidence="4 5" key="1">
    <citation type="submission" date="2023-12" db="EMBL/GenBank/DDBJ databases">
        <title>Blastococcus brunescens sp. nov., an actonobacterium isolated from sandstone collected in sahara desert.</title>
        <authorList>
            <person name="Gtari M."/>
            <person name="Ghodhbane F."/>
        </authorList>
    </citation>
    <scope>NUCLEOTIDE SEQUENCE [LARGE SCALE GENOMIC DNA]</scope>
    <source>
        <strain evidence="4 5">BMG 8361</strain>
    </source>
</reference>